<dbReference type="Proteomes" id="UP000235786">
    <property type="component" value="Unassembled WGS sequence"/>
</dbReference>
<name>A0A2J6SDS0_HYAVF</name>
<evidence type="ECO:0000256" key="1">
    <source>
        <dbReference type="SAM" id="MobiDB-lite"/>
    </source>
</evidence>
<evidence type="ECO:0000313" key="3">
    <source>
        <dbReference type="Proteomes" id="UP000235786"/>
    </source>
</evidence>
<feature type="region of interest" description="Disordered" evidence="1">
    <location>
        <begin position="15"/>
        <end position="67"/>
    </location>
</feature>
<reference evidence="2 3" key="1">
    <citation type="submission" date="2016-04" db="EMBL/GenBank/DDBJ databases">
        <title>A degradative enzymes factory behind the ericoid mycorrhizal symbiosis.</title>
        <authorList>
            <consortium name="DOE Joint Genome Institute"/>
            <person name="Martino E."/>
            <person name="Morin E."/>
            <person name="Grelet G."/>
            <person name="Kuo A."/>
            <person name="Kohler A."/>
            <person name="Daghino S."/>
            <person name="Barry K."/>
            <person name="Choi C."/>
            <person name="Cichocki N."/>
            <person name="Clum A."/>
            <person name="Copeland A."/>
            <person name="Hainaut M."/>
            <person name="Haridas S."/>
            <person name="Labutti K."/>
            <person name="Lindquist E."/>
            <person name="Lipzen A."/>
            <person name="Khouja H.-R."/>
            <person name="Murat C."/>
            <person name="Ohm R."/>
            <person name="Olson A."/>
            <person name="Spatafora J."/>
            <person name="Veneault-Fourrey C."/>
            <person name="Henrissat B."/>
            <person name="Grigoriev I."/>
            <person name="Martin F."/>
            <person name="Perotto S."/>
        </authorList>
    </citation>
    <scope>NUCLEOTIDE SEQUENCE [LARGE SCALE GENOMIC DNA]</scope>
    <source>
        <strain evidence="2 3">F</strain>
    </source>
</reference>
<evidence type="ECO:0000313" key="2">
    <source>
        <dbReference type="EMBL" id="PMD48892.1"/>
    </source>
</evidence>
<protein>
    <submittedName>
        <fullName evidence="2">Uncharacterized protein</fullName>
    </submittedName>
</protein>
<sequence>MLLCFHHPLIPFHPTLPSHHPHLSTQNTPPAAPHNPKSFASHPRQHIAPTTESISTQRTTAKYPSQVHSSFGTTMGVY</sequence>
<dbReference type="EMBL" id="KZ613937">
    <property type="protein sequence ID" value="PMD48892.1"/>
    <property type="molecule type" value="Genomic_DNA"/>
</dbReference>
<accession>A0A2J6SDS0</accession>
<proteinExistence type="predicted"/>
<organism evidence="2 3">
    <name type="scientific">Hyaloscypha variabilis (strain UAMH 11265 / GT02V1 / F)</name>
    <name type="common">Meliniomyces variabilis</name>
    <dbReference type="NCBI Taxonomy" id="1149755"/>
    <lineage>
        <taxon>Eukaryota</taxon>
        <taxon>Fungi</taxon>
        <taxon>Dikarya</taxon>
        <taxon>Ascomycota</taxon>
        <taxon>Pezizomycotina</taxon>
        <taxon>Leotiomycetes</taxon>
        <taxon>Helotiales</taxon>
        <taxon>Hyaloscyphaceae</taxon>
        <taxon>Hyaloscypha</taxon>
        <taxon>Hyaloscypha variabilis</taxon>
    </lineage>
</organism>
<dbReference type="AlphaFoldDB" id="A0A2J6SDS0"/>
<feature type="compositionally biased region" description="Polar residues" evidence="1">
    <location>
        <begin position="48"/>
        <end position="67"/>
    </location>
</feature>
<keyword evidence="3" id="KW-1185">Reference proteome</keyword>
<gene>
    <name evidence="2" type="ORF">L207DRAFT_505905</name>
</gene>